<comment type="caution">
    <text evidence="2">The sequence shown here is derived from an EMBL/GenBank/DDBJ whole genome shotgun (WGS) entry which is preliminary data.</text>
</comment>
<evidence type="ECO:0000313" key="2">
    <source>
        <dbReference type="EMBL" id="MFD2411988.1"/>
    </source>
</evidence>
<dbReference type="Proteomes" id="UP001597448">
    <property type="component" value="Unassembled WGS sequence"/>
</dbReference>
<reference evidence="3" key="1">
    <citation type="journal article" date="2019" name="Int. J. Syst. Evol. Microbiol.">
        <title>The Global Catalogue of Microorganisms (GCM) 10K type strain sequencing project: providing services to taxonomists for standard genome sequencing and annotation.</title>
        <authorList>
            <consortium name="The Broad Institute Genomics Platform"/>
            <consortium name="The Broad Institute Genome Sequencing Center for Infectious Disease"/>
            <person name="Wu L."/>
            <person name="Ma J."/>
        </authorList>
    </citation>
    <scope>NUCLEOTIDE SEQUENCE [LARGE SCALE GENOMIC DNA]</scope>
    <source>
        <strain evidence="3">CCM 8725</strain>
    </source>
</reference>
<dbReference type="RefSeq" id="WP_209988373.1">
    <property type="nucleotide sequence ID" value="NZ_JBHUKY010000033.1"/>
</dbReference>
<protein>
    <recommendedName>
        <fullName evidence="4">SMODS and SLOG-associating 2TM effector domain-containing protein</fullName>
    </recommendedName>
</protein>
<feature type="transmembrane region" description="Helical" evidence="1">
    <location>
        <begin position="57"/>
        <end position="81"/>
    </location>
</feature>
<keyword evidence="1" id="KW-1133">Transmembrane helix</keyword>
<keyword evidence="1" id="KW-0472">Membrane</keyword>
<name>A0ABW5FAA6_9BACL</name>
<proteinExistence type="predicted"/>
<dbReference type="EMBL" id="JBHUKY010000033">
    <property type="protein sequence ID" value="MFD2411988.1"/>
    <property type="molecule type" value="Genomic_DNA"/>
</dbReference>
<organism evidence="2 3">
    <name type="scientific">Paenibacillus rhizoplanae</name>
    <dbReference type="NCBI Taxonomy" id="1917181"/>
    <lineage>
        <taxon>Bacteria</taxon>
        <taxon>Bacillati</taxon>
        <taxon>Bacillota</taxon>
        <taxon>Bacilli</taxon>
        <taxon>Bacillales</taxon>
        <taxon>Paenibacillaceae</taxon>
        <taxon>Paenibacillus</taxon>
    </lineage>
</organism>
<evidence type="ECO:0000256" key="1">
    <source>
        <dbReference type="SAM" id="Phobius"/>
    </source>
</evidence>
<gene>
    <name evidence="2" type="ORF">ACFSX3_19020</name>
</gene>
<keyword evidence="3" id="KW-1185">Reference proteome</keyword>
<evidence type="ECO:0008006" key="4">
    <source>
        <dbReference type="Google" id="ProtNLM"/>
    </source>
</evidence>
<feature type="transmembrane region" description="Helical" evidence="1">
    <location>
        <begin position="182"/>
        <end position="200"/>
    </location>
</feature>
<sequence length="234" mass="27620">MRNKLLKYYKENVSVEALVNSRIKRFYCFLNISFWMLIVSVASLLITYPIYALHNPLPIVISLIVIVISIFSIIVALNMYLRRARAIIRVDLKLPLKQTTGRWRTEDFDDHQRKMISDYIIENQLNKKWKIEKLIASLTKDKESLIVPPLIAPTVFISLMIPIINQLLSFLLLNYTTKSIEIFVYAFLFTISITVIANTYKKQIWSIREDLFKNYYHRRDLIDILEDVLLSIEE</sequence>
<keyword evidence="1" id="KW-0812">Transmembrane</keyword>
<feature type="transmembrane region" description="Helical" evidence="1">
    <location>
        <begin position="26"/>
        <end position="51"/>
    </location>
</feature>
<feature type="transmembrane region" description="Helical" evidence="1">
    <location>
        <begin position="150"/>
        <end position="176"/>
    </location>
</feature>
<evidence type="ECO:0000313" key="3">
    <source>
        <dbReference type="Proteomes" id="UP001597448"/>
    </source>
</evidence>
<accession>A0ABW5FAA6</accession>